<evidence type="ECO:0000256" key="2">
    <source>
        <dbReference type="SAM" id="Phobius"/>
    </source>
</evidence>
<keyword evidence="2" id="KW-0812">Transmembrane</keyword>
<reference evidence="3" key="1">
    <citation type="submission" date="2022-07" db="EMBL/GenBank/DDBJ databases">
        <title>Phylogenomic reconstructions and comparative analyses of Kickxellomycotina fungi.</title>
        <authorList>
            <person name="Reynolds N.K."/>
            <person name="Stajich J.E."/>
            <person name="Barry K."/>
            <person name="Grigoriev I.V."/>
            <person name="Crous P."/>
            <person name="Smith M.E."/>
        </authorList>
    </citation>
    <scope>NUCLEOTIDE SEQUENCE</scope>
    <source>
        <strain evidence="3">BCRC 34381</strain>
    </source>
</reference>
<feature type="transmembrane region" description="Helical" evidence="2">
    <location>
        <begin position="125"/>
        <end position="147"/>
    </location>
</feature>
<dbReference type="PANTHER" id="PTHR40368:SF1">
    <property type="entry name" value="YALI0F14399P"/>
    <property type="match status" value="1"/>
</dbReference>
<accession>A0A9W8CXL7</accession>
<dbReference type="PANTHER" id="PTHR40368">
    <property type="entry name" value="YALI0F14399P"/>
    <property type="match status" value="1"/>
</dbReference>
<evidence type="ECO:0000256" key="1">
    <source>
        <dbReference type="SAM" id="MobiDB-lite"/>
    </source>
</evidence>
<evidence type="ECO:0008006" key="5">
    <source>
        <dbReference type="Google" id="ProtNLM"/>
    </source>
</evidence>
<evidence type="ECO:0000313" key="4">
    <source>
        <dbReference type="Proteomes" id="UP001143981"/>
    </source>
</evidence>
<keyword evidence="4" id="KW-1185">Reference proteome</keyword>
<dbReference type="AlphaFoldDB" id="A0A9W8CXL7"/>
<protein>
    <recommendedName>
        <fullName evidence="5">MARVEL domain-containing protein</fullName>
    </recommendedName>
</protein>
<name>A0A9W8CXL7_9FUNG</name>
<proteinExistence type="predicted"/>
<dbReference type="EMBL" id="JANBOI010000215">
    <property type="protein sequence ID" value="KAJ1732558.1"/>
    <property type="molecule type" value="Genomic_DNA"/>
</dbReference>
<keyword evidence="2" id="KW-1133">Transmembrane helix</keyword>
<evidence type="ECO:0000313" key="3">
    <source>
        <dbReference type="EMBL" id="KAJ1732558.1"/>
    </source>
</evidence>
<sequence>MAQQASNPYGGSYSEAARFANVGQQTNATSKLPDKRDSLVSNRDSLGYHKATTTKSEKIPNRFNRSGGVTGVKEMSSWKATRFVVYIVLRLVQLAVALVCLGFQTDVRNKRPGGRAKTTESNTEIATIALAGITAGASALSIIMHLFAKTRKHMSSTKVAWPMTVFNFCLFVTWIVLVLINLVESDCSTSTDGTWCKSVKATLATGLISAMLALVVTLRTFSYKRGDALRVECTTAGKDSGERADWVSPECIETGKALVFQYGHDGLAQCSVKGGSDFQLLLLGSIALETPLRCRMARSRDMGAKQVEFALRVEGIRGHGSNKVKRINGNFNAALHGKSGALAAAAVYPVDGQPLPEAVAGITTMQFNQRWYEGSGLSVLMANRRSEEEFVIQPVVAVMFCILTACAVYVVGRVYVEGTLVPRTLAKHGISVSAADDGVPDAKALKKTN</sequence>
<dbReference type="Proteomes" id="UP001143981">
    <property type="component" value="Unassembled WGS sequence"/>
</dbReference>
<feature type="transmembrane region" description="Helical" evidence="2">
    <location>
        <begin position="159"/>
        <end position="183"/>
    </location>
</feature>
<feature type="transmembrane region" description="Helical" evidence="2">
    <location>
        <begin position="203"/>
        <end position="221"/>
    </location>
</feature>
<feature type="region of interest" description="Disordered" evidence="1">
    <location>
        <begin position="24"/>
        <end position="66"/>
    </location>
</feature>
<feature type="transmembrane region" description="Helical" evidence="2">
    <location>
        <begin position="83"/>
        <end position="105"/>
    </location>
</feature>
<comment type="caution">
    <text evidence="3">The sequence shown here is derived from an EMBL/GenBank/DDBJ whole genome shotgun (WGS) entry which is preliminary data.</text>
</comment>
<keyword evidence="2" id="KW-0472">Membrane</keyword>
<gene>
    <name evidence="3" type="ORF">LPJ61_001988</name>
</gene>
<feature type="transmembrane region" description="Helical" evidence="2">
    <location>
        <begin position="390"/>
        <end position="412"/>
    </location>
</feature>
<organism evidence="3 4">
    <name type="scientific">Coemansia biformis</name>
    <dbReference type="NCBI Taxonomy" id="1286918"/>
    <lineage>
        <taxon>Eukaryota</taxon>
        <taxon>Fungi</taxon>
        <taxon>Fungi incertae sedis</taxon>
        <taxon>Zoopagomycota</taxon>
        <taxon>Kickxellomycotina</taxon>
        <taxon>Kickxellomycetes</taxon>
        <taxon>Kickxellales</taxon>
        <taxon>Kickxellaceae</taxon>
        <taxon>Coemansia</taxon>
    </lineage>
</organism>
<dbReference type="OrthoDB" id="18530at2759"/>